<dbReference type="InterPro" id="IPR006639">
    <property type="entry name" value="Preselin/SPP"/>
</dbReference>
<evidence type="ECO:0000256" key="1">
    <source>
        <dbReference type="ARBA" id="ARBA00004477"/>
    </source>
</evidence>
<comment type="caution">
    <text evidence="10">The sequence shown here is derived from an EMBL/GenBank/DDBJ whole genome shotgun (WGS) entry which is preliminary data.</text>
</comment>
<protein>
    <recommendedName>
        <fullName evidence="12">Signal peptide peptidase</fullName>
    </recommendedName>
</protein>
<evidence type="ECO:0000256" key="3">
    <source>
        <dbReference type="ARBA" id="ARBA00022692"/>
    </source>
</evidence>
<evidence type="ECO:0000256" key="5">
    <source>
        <dbReference type="ARBA" id="ARBA00022824"/>
    </source>
</evidence>
<feature type="transmembrane region" description="Helical" evidence="9">
    <location>
        <begin position="104"/>
        <end position="122"/>
    </location>
</feature>
<evidence type="ECO:0000256" key="8">
    <source>
        <dbReference type="SAM" id="MobiDB-lite"/>
    </source>
</evidence>
<evidence type="ECO:0000256" key="4">
    <source>
        <dbReference type="ARBA" id="ARBA00022801"/>
    </source>
</evidence>
<feature type="transmembrane region" description="Helical" evidence="9">
    <location>
        <begin position="254"/>
        <end position="275"/>
    </location>
</feature>
<evidence type="ECO:0000256" key="2">
    <source>
        <dbReference type="ARBA" id="ARBA00006859"/>
    </source>
</evidence>
<proteinExistence type="inferred from homology"/>
<sequence>MSSSSPPSTADVAPQNATNVTTQHAGSGWQAQALNLFADWDYLALNAKITLSAMAIIYLGAHSSLRRPPSAAPAKRPGGDKKKGRRRSDAEEDGFAEGFVASDAIMFPVLAGTVLVGLYYLIRWLQDPDLLNKILRAYMSIVSVASLSRLGAHVLQFVTGLVFPSVWMDRTGKLYKIDTVRRRQLLCPREGTEGAAVVSEKKSPFPGFLSSLPLSDRTNRVLWAIRHLLMEEWTVRLSVHGFGSTKAKVGLNDMLGFLLAIVTILAYYATSWPVISNLLGTAMCYASFSLMSPTTFFIGTLVLVGLFFYDIVMVFYTPYMITVATKLDAPIKLVFGSPSRPSILGLGDIVIPGIFIAFALRFDLWRYYKKQIKYVPTELRSEFVVGDAGQQKSVTTTTDTQFRAVKAPFVDPRGQWGNRLWTMRLRELLRPTAATAPTPALATAAFPKTYFHAAMVGYAFGMLATTAMMLVFRHGQPALLYLVPCVTGSVWATGATRGEIRDMWTYTEDGSLDTEDVVVELDGSGRVIKEAPAVKDNDEKGGAEKDRKTDGNELASTARKEEGPSGESGDADGRDDTPELSADGEVSEGYDVFLFSITAPRQGLAEED</sequence>
<accession>A0ABR3WE26</accession>
<keyword evidence="5" id="KW-0256">Endoplasmic reticulum</keyword>
<feature type="region of interest" description="Disordered" evidence="8">
    <location>
        <begin position="66"/>
        <end position="89"/>
    </location>
</feature>
<keyword evidence="7 9" id="KW-0472">Membrane</keyword>
<dbReference type="PANTHER" id="PTHR12174">
    <property type="entry name" value="SIGNAL PEPTIDE PEPTIDASE"/>
    <property type="match status" value="1"/>
</dbReference>
<evidence type="ECO:0000256" key="9">
    <source>
        <dbReference type="SAM" id="Phobius"/>
    </source>
</evidence>
<keyword evidence="4" id="KW-0378">Hydrolase</keyword>
<feature type="transmembrane region" description="Helical" evidence="9">
    <location>
        <begin position="296"/>
        <end position="321"/>
    </location>
</feature>
<dbReference type="EMBL" id="JAZHXJ010000491">
    <property type="protein sequence ID" value="KAL1859527.1"/>
    <property type="molecule type" value="Genomic_DNA"/>
</dbReference>
<feature type="transmembrane region" description="Helical" evidence="9">
    <location>
        <begin position="341"/>
        <end position="360"/>
    </location>
</feature>
<evidence type="ECO:0008006" key="12">
    <source>
        <dbReference type="Google" id="ProtNLM"/>
    </source>
</evidence>
<keyword evidence="11" id="KW-1185">Reference proteome</keyword>
<dbReference type="Pfam" id="PF04258">
    <property type="entry name" value="Peptidase_A22B"/>
    <property type="match status" value="1"/>
</dbReference>
<reference evidence="10 11" key="1">
    <citation type="journal article" date="2024" name="Commun. Biol.">
        <title>Comparative genomic analysis of thermophilic fungi reveals convergent evolutionary adaptations and gene losses.</title>
        <authorList>
            <person name="Steindorff A.S."/>
            <person name="Aguilar-Pontes M.V."/>
            <person name="Robinson A.J."/>
            <person name="Andreopoulos B."/>
            <person name="LaButti K."/>
            <person name="Kuo A."/>
            <person name="Mondo S."/>
            <person name="Riley R."/>
            <person name="Otillar R."/>
            <person name="Haridas S."/>
            <person name="Lipzen A."/>
            <person name="Grimwood J."/>
            <person name="Schmutz J."/>
            <person name="Clum A."/>
            <person name="Reid I.D."/>
            <person name="Moisan M.C."/>
            <person name="Butler G."/>
            <person name="Nguyen T.T.M."/>
            <person name="Dewar K."/>
            <person name="Conant G."/>
            <person name="Drula E."/>
            <person name="Henrissat B."/>
            <person name="Hansel C."/>
            <person name="Singer S."/>
            <person name="Hutchinson M.I."/>
            <person name="de Vries R.P."/>
            <person name="Natvig D.O."/>
            <person name="Powell A.J."/>
            <person name="Tsang A."/>
            <person name="Grigoriev I.V."/>
        </authorList>
    </citation>
    <scope>NUCLEOTIDE SEQUENCE [LARGE SCALE GENOMIC DNA]</scope>
    <source>
        <strain evidence="10 11">ATCC 24622</strain>
    </source>
</reference>
<comment type="subcellular location">
    <subcellularLocation>
        <location evidence="1">Endoplasmic reticulum membrane</location>
        <topology evidence="1">Multi-pass membrane protein</topology>
    </subcellularLocation>
</comment>
<evidence type="ECO:0000313" key="11">
    <source>
        <dbReference type="Proteomes" id="UP001586593"/>
    </source>
</evidence>
<feature type="transmembrane region" description="Helical" evidence="9">
    <location>
        <begin position="134"/>
        <end position="158"/>
    </location>
</feature>
<feature type="compositionally biased region" description="Polar residues" evidence="8">
    <location>
        <begin position="15"/>
        <end position="24"/>
    </location>
</feature>
<evidence type="ECO:0000313" key="10">
    <source>
        <dbReference type="EMBL" id="KAL1859527.1"/>
    </source>
</evidence>
<comment type="similarity">
    <text evidence="2">Belongs to the peptidase A22B family.</text>
</comment>
<keyword evidence="3 9" id="KW-0812">Transmembrane</keyword>
<dbReference type="SMART" id="SM00730">
    <property type="entry name" value="PSN"/>
    <property type="match status" value="1"/>
</dbReference>
<dbReference type="Proteomes" id="UP001586593">
    <property type="component" value="Unassembled WGS sequence"/>
</dbReference>
<feature type="compositionally biased region" description="Basic and acidic residues" evidence="8">
    <location>
        <begin position="529"/>
        <end position="551"/>
    </location>
</feature>
<feature type="region of interest" description="Disordered" evidence="8">
    <location>
        <begin position="1"/>
        <end position="24"/>
    </location>
</feature>
<dbReference type="InterPro" id="IPR007369">
    <property type="entry name" value="Peptidase_A22B_SPP"/>
</dbReference>
<evidence type="ECO:0000256" key="6">
    <source>
        <dbReference type="ARBA" id="ARBA00022989"/>
    </source>
</evidence>
<name>A0ABR3WE26_9PEZI</name>
<organism evidence="10 11">
    <name type="scientific">Phialemonium thermophilum</name>
    <dbReference type="NCBI Taxonomy" id="223376"/>
    <lineage>
        <taxon>Eukaryota</taxon>
        <taxon>Fungi</taxon>
        <taxon>Dikarya</taxon>
        <taxon>Ascomycota</taxon>
        <taxon>Pezizomycotina</taxon>
        <taxon>Sordariomycetes</taxon>
        <taxon>Sordariomycetidae</taxon>
        <taxon>Cephalothecales</taxon>
        <taxon>Cephalothecaceae</taxon>
        <taxon>Phialemonium</taxon>
    </lineage>
</organism>
<dbReference type="PANTHER" id="PTHR12174:SF23">
    <property type="entry name" value="MINOR HISTOCOMPATIBILITY ANTIGEN H13"/>
    <property type="match status" value="1"/>
</dbReference>
<keyword evidence="6 9" id="KW-1133">Transmembrane helix</keyword>
<feature type="region of interest" description="Disordered" evidence="8">
    <location>
        <begin position="529"/>
        <end position="588"/>
    </location>
</feature>
<feature type="transmembrane region" description="Helical" evidence="9">
    <location>
        <begin position="450"/>
        <end position="472"/>
    </location>
</feature>
<evidence type="ECO:0000256" key="7">
    <source>
        <dbReference type="ARBA" id="ARBA00023136"/>
    </source>
</evidence>
<gene>
    <name evidence="10" type="ORF">VTK73DRAFT_7571</name>
</gene>
<feature type="compositionally biased region" description="Low complexity" evidence="8">
    <location>
        <begin position="66"/>
        <end position="76"/>
    </location>
</feature>